<dbReference type="STRING" id="1297742.A176_005340"/>
<reference evidence="3 4" key="1">
    <citation type="journal article" date="2016" name="PLoS ONE">
        <title>Complete Genome Sequence and Comparative Genomics of a Novel Myxobacterium Myxococcus hansupus.</title>
        <authorList>
            <person name="Sharma G."/>
            <person name="Narwani T."/>
            <person name="Subramanian S."/>
        </authorList>
    </citation>
    <scope>NUCLEOTIDE SEQUENCE [LARGE SCALE GENOMIC DNA]</scope>
    <source>
        <strain evidence="4">mixupus</strain>
    </source>
</reference>
<dbReference type="OrthoDB" id="5338718at2"/>
<dbReference type="InterPro" id="IPR029058">
    <property type="entry name" value="AB_hydrolase_fold"/>
</dbReference>
<keyword evidence="4" id="KW-1185">Reference proteome</keyword>
<evidence type="ECO:0000259" key="2">
    <source>
        <dbReference type="Pfam" id="PF00561"/>
    </source>
</evidence>
<accession>A0A0H4X3G1</accession>
<dbReference type="eggNOG" id="COG0596">
    <property type="taxonomic scope" value="Bacteria"/>
</dbReference>
<dbReference type="PATRIC" id="fig|1297742.4.peg.5426"/>
<dbReference type="PRINTS" id="PR00111">
    <property type="entry name" value="ABHYDROLASE"/>
</dbReference>
<dbReference type="Pfam" id="PF00561">
    <property type="entry name" value="Abhydrolase_1"/>
    <property type="match status" value="1"/>
</dbReference>
<dbReference type="PRINTS" id="PR00412">
    <property type="entry name" value="EPOXHYDRLASE"/>
</dbReference>
<sequence length="318" mass="35120">MADITHRTVKTNGIDLHLAEAGKGPLVLLLHGWPESWYSWRHQLQALAEAGYHAVAPDIRGYGRSDKPEALEAYSMKHLVDDAVGVLDALGEQTAVVVGHDWGSAMAWTCAVLRPDRFRAVVGMSVPHLGRAPRPPTQIFQHVFGEKWFYILYFQTPGVAEAEFEADVARTVRAIFAGTPGFDSANPAVQGKKKGDGYLTGLEVPTTLPSWLTEEDLAYFANEFSRSGFRGSLNRYRNMDRDWHELPELATAVIQQPALFLIGEKDPTRAFAPVDAMKTLVPNLRDLRVLPGAGHWIQQERAAEVNAALLSFLKALPA</sequence>
<name>A0A0H4X3G1_9BACT</name>
<dbReference type="InterPro" id="IPR000639">
    <property type="entry name" value="Epox_hydrolase-like"/>
</dbReference>
<gene>
    <name evidence="3" type="ORF">A176_005340</name>
</gene>
<dbReference type="InterPro" id="IPR000073">
    <property type="entry name" value="AB_hydrolase_1"/>
</dbReference>
<dbReference type="AlphaFoldDB" id="A0A0H4X3G1"/>
<evidence type="ECO:0000313" key="4">
    <source>
        <dbReference type="Proteomes" id="UP000009026"/>
    </source>
</evidence>
<dbReference type="KEGG" id="mym:A176_005340"/>
<dbReference type="EMBL" id="CP012109">
    <property type="protein sequence ID" value="AKQ68428.1"/>
    <property type="molecule type" value="Genomic_DNA"/>
</dbReference>
<keyword evidence="1 3" id="KW-0378">Hydrolase</keyword>
<dbReference type="RefSeq" id="WP_002639296.1">
    <property type="nucleotide sequence ID" value="NZ_CP012109.1"/>
</dbReference>
<dbReference type="GO" id="GO:0016787">
    <property type="term" value="F:hydrolase activity"/>
    <property type="evidence" value="ECO:0007669"/>
    <property type="project" value="UniProtKB-KW"/>
</dbReference>
<dbReference type="Proteomes" id="UP000009026">
    <property type="component" value="Chromosome"/>
</dbReference>
<proteinExistence type="predicted"/>
<dbReference type="SUPFAM" id="SSF53474">
    <property type="entry name" value="alpha/beta-Hydrolases"/>
    <property type="match status" value="1"/>
</dbReference>
<protein>
    <submittedName>
        <fullName evidence="3">Epoxide hydrolase</fullName>
    </submittedName>
</protein>
<feature type="domain" description="AB hydrolase-1" evidence="2">
    <location>
        <begin position="25"/>
        <end position="300"/>
    </location>
</feature>
<organism evidence="3 4">
    <name type="scientific">Pseudomyxococcus hansupus</name>
    <dbReference type="NCBI Taxonomy" id="1297742"/>
    <lineage>
        <taxon>Bacteria</taxon>
        <taxon>Pseudomonadati</taxon>
        <taxon>Myxococcota</taxon>
        <taxon>Myxococcia</taxon>
        <taxon>Myxococcales</taxon>
        <taxon>Cystobacterineae</taxon>
        <taxon>Myxococcaceae</taxon>
        <taxon>Pseudomyxococcus</taxon>
    </lineage>
</organism>
<evidence type="ECO:0000313" key="3">
    <source>
        <dbReference type="EMBL" id="AKQ68428.1"/>
    </source>
</evidence>
<dbReference type="Gene3D" id="3.40.50.1820">
    <property type="entry name" value="alpha/beta hydrolase"/>
    <property type="match status" value="1"/>
</dbReference>
<dbReference type="PANTHER" id="PTHR43329">
    <property type="entry name" value="EPOXIDE HYDROLASE"/>
    <property type="match status" value="1"/>
</dbReference>
<evidence type="ECO:0000256" key="1">
    <source>
        <dbReference type="ARBA" id="ARBA00022801"/>
    </source>
</evidence>